<dbReference type="InterPro" id="IPR002048">
    <property type="entry name" value="EF_hand_dom"/>
</dbReference>
<comment type="similarity">
    <text evidence="1">Belongs to the HY2 family.</text>
</comment>
<feature type="domain" description="EF-hand" evidence="6">
    <location>
        <begin position="165"/>
        <end position="200"/>
    </location>
</feature>
<dbReference type="InterPro" id="IPR009249">
    <property type="entry name" value="Ferredoxin-dep_bilin_Rdtase"/>
</dbReference>
<dbReference type="OrthoDB" id="496703at2759"/>
<evidence type="ECO:0000256" key="4">
    <source>
        <dbReference type="ARBA" id="ARBA00023002"/>
    </source>
</evidence>
<dbReference type="SUPFAM" id="SSF47473">
    <property type="entry name" value="EF-hand"/>
    <property type="match status" value="1"/>
</dbReference>
<feature type="domain" description="EF-hand" evidence="6">
    <location>
        <begin position="91"/>
        <end position="126"/>
    </location>
</feature>
<evidence type="ECO:0000259" key="6">
    <source>
        <dbReference type="PROSITE" id="PS50222"/>
    </source>
</evidence>
<reference evidence="7 8" key="1">
    <citation type="journal article" date="2020" name="Nat. Food">
        <title>A phased Vanilla planifolia genome enables genetic improvement of flavour and production.</title>
        <authorList>
            <person name="Hasing T."/>
            <person name="Tang H."/>
            <person name="Brym M."/>
            <person name="Khazi F."/>
            <person name="Huang T."/>
            <person name="Chambers A.H."/>
        </authorList>
    </citation>
    <scope>NUCLEOTIDE SEQUENCE [LARGE SCALE GENOMIC DNA]</scope>
    <source>
        <tissue evidence="7">Leaf</tissue>
    </source>
</reference>
<comment type="caution">
    <text evidence="7">The sequence shown here is derived from an EMBL/GenBank/DDBJ whole genome shotgun (WGS) entry which is preliminary data.</text>
</comment>
<evidence type="ECO:0000256" key="1">
    <source>
        <dbReference type="ARBA" id="ARBA00006908"/>
    </source>
</evidence>
<dbReference type="GO" id="GO:0050619">
    <property type="term" value="F:phytochromobilin:ferredoxin oxidoreductase activity"/>
    <property type="evidence" value="ECO:0007669"/>
    <property type="project" value="TreeGrafter"/>
</dbReference>
<dbReference type="GO" id="GO:0050897">
    <property type="term" value="F:cobalt ion binding"/>
    <property type="evidence" value="ECO:0007669"/>
    <property type="project" value="InterPro"/>
</dbReference>
<dbReference type="EMBL" id="JADCNM010000003">
    <property type="protein sequence ID" value="KAG0489594.1"/>
    <property type="molecule type" value="Genomic_DNA"/>
</dbReference>
<evidence type="ECO:0000256" key="2">
    <source>
        <dbReference type="ARBA" id="ARBA00022737"/>
    </source>
</evidence>
<keyword evidence="2" id="KW-0677">Repeat</keyword>
<dbReference type="Pfam" id="PF13499">
    <property type="entry name" value="EF-hand_7"/>
    <property type="match status" value="2"/>
</dbReference>
<feature type="domain" description="EF-hand" evidence="6">
    <location>
        <begin position="53"/>
        <end position="88"/>
    </location>
</feature>
<protein>
    <recommendedName>
        <fullName evidence="6">EF-hand domain-containing protein</fullName>
    </recommendedName>
</protein>
<accession>A0A835V6T1</accession>
<evidence type="ECO:0000313" key="7">
    <source>
        <dbReference type="EMBL" id="KAG0489594.1"/>
    </source>
</evidence>
<dbReference type="AlphaFoldDB" id="A0A835V6T1"/>
<dbReference type="Gene3D" id="3.40.1500.20">
    <property type="match status" value="1"/>
</dbReference>
<dbReference type="PROSITE" id="PS00018">
    <property type="entry name" value="EF_HAND_1"/>
    <property type="match status" value="4"/>
</dbReference>
<proteinExistence type="inferred from homology"/>
<dbReference type="GO" id="GO:0010024">
    <property type="term" value="P:phytochromobilin biosynthetic process"/>
    <property type="evidence" value="ECO:0007669"/>
    <property type="project" value="InterPro"/>
</dbReference>
<feature type="region of interest" description="Disordered" evidence="5">
    <location>
        <begin position="1"/>
        <end position="39"/>
    </location>
</feature>
<dbReference type="Gene3D" id="1.10.238.10">
    <property type="entry name" value="EF-hand"/>
    <property type="match status" value="2"/>
</dbReference>
<keyword evidence="3" id="KW-0106">Calcium</keyword>
<keyword evidence="4" id="KW-0560">Oxidoreductase</keyword>
<dbReference type="PANTHER" id="PTHR34557:SF1">
    <property type="entry name" value="PHYTOCHROMOBILIN:FERREDOXIN OXIDOREDUCTASE, CHLOROPLASTIC"/>
    <property type="match status" value="1"/>
</dbReference>
<sequence length="554" mass="62207">MKLTRMRSFLSKISKSKKRSRIESPSFGSSTTCSSSDGITPKSVLRQRNSWTGEGVTVVDLFSVFDRDGDGKITKRELETVLRKLGPLDPPTEEELASMVDEIDRDGDGCISLDELSAIGLAALGLPSVGEELREVFTVFDADGDGKISAEDLLRVFIALGDGGCTIDDCRRMIVGVDSDGDGLVCFGDFAVMMDGLTEIPCTKPDGACRVAEGNKCRKLFVVIFLPELSKEQVWKLFISKQPSDLSSSSSLVLYPMMDLTALGYQKFVHFALEEAQLRAKLTRLPLPDNLNISRSKDEKATLHAISFKARKVRHLRSLLIEGSPAMQVLDFAAFPEPKFDLPIFCANFFTTPTLSIIVLDLNPLHDVTIQREYKEKYYKNLMPLYQKYAELLPWGEKITSESLRFFSPIVIWCKFSSSLSQHQVLFGAFKEYFKAWLDLTKQAMEEEDESQTLRNCEAQHKYLTWRAEKDPGHHLLERLLGDDLAKQMMRQFLFEGVDSLGSKSFLDYFPEYRCEDGSINQKRSVLGKAYKTRPWDAAGEFVGDVATGRGKLG</sequence>
<dbReference type="PROSITE" id="PS50222">
    <property type="entry name" value="EF_HAND_2"/>
    <property type="match status" value="4"/>
</dbReference>
<dbReference type="FunFam" id="1.10.238.10:FF:000178">
    <property type="entry name" value="Calmodulin-2 A"/>
    <property type="match status" value="1"/>
</dbReference>
<dbReference type="PANTHER" id="PTHR34557">
    <property type="entry name" value="PHYTOCHROMOBILIN:FERREDOXIN OXIDOREDUCTASE, CHLOROPLASTIC"/>
    <property type="match status" value="1"/>
</dbReference>
<dbReference type="Pfam" id="PF05996">
    <property type="entry name" value="Fe_bilin_red"/>
    <property type="match status" value="1"/>
</dbReference>
<name>A0A835V6T1_VANPL</name>
<evidence type="ECO:0000313" key="8">
    <source>
        <dbReference type="Proteomes" id="UP000639772"/>
    </source>
</evidence>
<gene>
    <name evidence="7" type="ORF">HPP92_006457</name>
</gene>
<dbReference type="GO" id="GO:0043226">
    <property type="term" value="C:organelle"/>
    <property type="evidence" value="ECO:0007669"/>
    <property type="project" value="UniProtKB-ARBA"/>
</dbReference>
<dbReference type="GO" id="GO:0005509">
    <property type="term" value="F:calcium ion binding"/>
    <property type="evidence" value="ECO:0007669"/>
    <property type="project" value="InterPro"/>
</dbReference>
<dbReference type="InterPro" id="IPR011992">
    <property type="entry name" value="EF-hand-dom_pair"/>
</dbReference>
<evidence type="ECO:0000256" key="5">
    <source>
        <dbReference type="SAM" id="MobiDB-lite"/>
    </source>
</evidence>
<dbReference type="SMART" id="SM00054">
    <property type="entry name" value="EFh"/>
    <property type="match status" value="4"/>
</dbReference>
<organism evidence="7 8">
    <name type="scientific">Vanilla planifolia</name>
    <name type="common">Vanilla</name>
    <dbReference type="NCBI Taxonomy" id="51239"/>
    <lineage>
        <taxon>Eukaryota</taxon>
        <taxon>Viridiplantae</taxon>
        <taxon>Streptophyta</taxon>
        <taxon>Embryophyta</taxon>
        <taxon>Tracheophyta</taxon>
        <taxon>Spermatophyta</taxon>
        <taxon>Magnoliopsida</taxon>
        <taxon>Liliopsida</taxon>
        <taxon>Asparagales</taxon>
        <taxon>Orchidaceae</taxon>
        <taxon>Vanilloideae</taxon>
        <taxon>Vanilleae</taxon>
        <taxon>Vanilla</taxon>
    </lineage>
</organism>
<dbReference type="CDD" id="cd00051">
    <property type="entry name" value="EFh"/>
    <property type="match status" value="2"/>
</dbReference>
<dbReference type="InterPro" id="IPR018247">
    <property type="entry name" value="EF_Hand_1_Ca_BS"/>
</dbReference>
<dbReference type="Proteomes" id="UP000639772">
    <property type="component" value="Chromosome 3"/>
</dbReference>
<evidence type="ECO:0000256" key="3">
    <source>
        <dbReference type="ARBA" id="ARBA00022837"/>
    </source>
</evidence>
<feature type="compositionally biased region" description="Low complexity" evidence="5">
    <location>
        <begin position="24"/>
        <end position="36"/>
    </location>
</feature>
<feature type="domain" description="EF-hand" evidence="6">
    <location>
        <begin position="128"/>
        <end position="163"/>
    </location>
</feature>